<accession>A0A2I0TMJ1</accession>
<protein>
    <recommendedName>
        <fullName evidence="3">Rna-directed dna polymerase from mobile element jockey-like</fullName>
    </recommendedName>
</protein>
<dbReference type="PANTHER" id="PTHR33395">
    <property type="entry name" value="TRANSCRIPTASE, PUTATIVE-RELATED-RELATED"/>
    <property type="match status" value="1"/>
</dbReference>
<dbReference type="AlphaFoldDB" id="A0A2I0TMJ1"/>
<evidence type="ECO:0008006" key="3">
    <source>
        <dbReference type="Google" id="ProtNLM"/>
    </source>
</evidence>
<dbReference type="OrthoDB" id="416454at2759"/>
<keyword evidence="2" id="KW-1185">Reference proteome</keyword>
<reference evidence="2" key="1">
    <citation type="submission" date="2017-11" db="EMBL/GenBank/DDBJ databases">
        <authorList>
            <person name="Lima N.C."/>
            <person name="Parody-Merino A.M."/>
            <person name="Battley P.F."/>
            <person name="Fidler A.E."/>
            <person name="Prosdocimi F."/>
        </authorList>
    </citation>
    <scope>NUCLEOTIDE SEQUENCE [LARGE SCALE GENOMIC DNA]</scope>
</reference>
<proteinExistence type="predicted"/>
<reference evidence="2" key="2">
    <citation type="submission" date="2017-12" db="EMBL/GenBank/DDBJ databases">
        <title>Genome sequence of the Bar-tailed Godwit (Limosa lapponica baueri).</title>
        <authorList>
            <person name="Lima N.C.B."/>
            <person name="Parody-Merino A.M."/>
            <person name="Battley P.F."/>
            <person name="Fidler A.E."/>
            <person name="Prosdocimi F."/>
        </authorList>
    </citation>
    <scope>NUCLEOTIDE SEQUENCE [LARGE SCALE GENOMIC DNA]</scope>
</reference>
<dbReference type="GO" id="GO:0061343">
    <property type="term" value="P:cell adhesion involved in heart morphogenesis"/>
    <property type="evidence" value="ECO:0007669"/>
    <property type="project" value="TreeGrafter"/>
</dbReference>
<dbReference type="Proteomes" id="UP000233556">
    <property type="component" value="Unassembled WGS sequence"/>
</dbReference>
<organism evidence="1 2">
    <name type="scientific">Limosa lapponica baueri</name>
    <dbReference type="NCBI Taxonomy" id="1758121"/>
    <lineage>
        <taxon>Eukaryota</taxon>
        <taxon>Metazoa</taxon>
        <taxon>Chordata</taxon>
        <taxon>Craniata</taxon>
        <taxon>Vertebrata</taxon>
        <taxon>Euteleostomi</taxon>
        <taxon>Archelosauria</taxon>
        <taxon>Archosauria</taxon>
        <taxon>Dinosauria</taxon>
        <taxon>Saurischia</taxon>
        <taxon>Theropoda</taxon>
        <taxon>Coelurosauria</taxon>
        <taxon>Aves</taxon>
        <taxon>Neognathae</taxon>
        <taxon>Neoaves</taxon>
        <taxon>Charadriiformes</taxon>
        <taxon>Scolopacidae</taxon>
        <taxon>Limosa</taxon>
    </lineage>
</organism>
<sequence length="209" mass="23925">MRKVLEGREAQESWLIFKDHLLQAQERCIPRKKLGKKARRPAWINKEHLDKVKHKKEAYRGWKQGRADWVEYRGTVRVARNQIRQAKAQTELNLARDIKDNKKKFYRYVRDKGKTREHVGPLQKETGDLVTQDVEKAELLNNLFASVFTGKGSNHTAQVAGGKTGALRMNCPLFSGEEKAPGRPYCGLPVSEGGLQERWGGTLYQGLEQ</sequence>
<evidence type="ECO:0000313" key="1">
    <source>
        <dbReference type="EMBL" id="PKU35024.1"/>
    </source>
</evidence>
<dbReference type="GO" id="GO:0007508">
    <property type="term" value="P:larval heart development"/>
    <property type="evidence" value="ECO:0007669"/>
    <property type="project" value="TreeGrafter"/>
</dbReference>
<dbReference type="PANTHER" id="PTHR33395:SF22">
    <property type="entry name" value="REVERSE TRANSCRIPTASE DOMAIN-CONTAINING PROTEIN"/>
    <property type="match status" value="1"/>
</dbReference>
<dbReference type="GO" id="GO:0031012">
    <property type="term" value="C:extracellular matrix"/>
    <property type="evidence" value="ECO:0007669"/>
    <property type="project" value="TreeGrafter"/>
</dbReference>
<name>A0A2I0TMJ1_LIMLA</name>
<dbReference type="EMBL" id="KZ508596">
    <property type="protein sequence ID" value="PKU35024.1"/>
    <property type="molecule type" value="Genomic_DNA"/>
</dbReference>
<evidence type="ECO:0000313" key="2">
    <source>
        <dbReference type="Proteomes" id="UP000233556"/>
    </source>
</evidence>
<gene>
    <name evidence="1" type="ORF">llap_14673</name>
</gene>